<comment type="cofactor">
    <cofactor evidence="8">
        <name>[2Fe-2S] cluster</name>
        <dbReference type="ChEBI" id="CHEBI:190135"/>
    </cofactor>
</comment>
<evidence type="ECO:0000313" key="9">
    <source>
        <dbReference type="EMBL" id="WZN61480.1"/>
    </source>
</evidence>
<dbReference type="GO" id="GO:0003954">
    <property type="term" value="F:NADH dehydrogenase activity"/>
    <property type="evidence" value="ECO:0007669"/>
    <property type="project" value="TreeGrafter"/>
</dbReference>
<dbReference type="GO" id="GO:0098796">
    <property type="term" value="C:membrane protein complex"/>
    <property type="evidence" value="ECO:0007669"/>
    <property type="project" value="UniProtKB-ARBA"/>
</dbReference>
<keyword evidence="6" id="KW-0411">Iron-sulfur</keyword>
<keyword evidence="4" id="KW-1278">Translocase</keyword>
<dbReference type="GO" id="GO:1902494">
    <property type="term" value="C:catalytic complex"/>
    <property type="evidence" value="ECO:0007669"/>
    <property type="project" value="UniProtKB-ARBA"/>
</dbReference>
<dbReference type="PANTHER" id="PTHR10371:SF3">
    <property type="entry name" value="NADH DEHYDROGENASE [UBIQUINONE] FLAVOPROTEIN 2, MITOCHONDRIAL"/>
    <property type="match status" value="1"/>
</dbReference>
<organism evidence="9 10">
    <name type="scientific">Chloropicon roscoffensis</name>
    <dbReference type="NCBI Taxonomy" id="1461544"/>
    <lineage>
        <taxon>Eukaryota</taxon>
        <taxon>Viridiplantae</taxon>
        <taxon>Chlorophyta</taxon>
        <taxon>Chloropicophyceae</taxon>
        <taxon>Chloropicales</taxon>
        <taxon>Chloropicaceae</taxon>
        <taxon>Chloropicon</taxon>
    </lineage>
</organism>
<dbReference type="PROSITE" id="PS01099">
    <property type="entry name" value="COMPLEX1_24K"/>
    <property type="match status" value="1"/>
</dbReference>
<gene>
    <name evidence="9" type="ORF">HKI87_04g30150</name>
</gene>
<dbReference type="GO" id="GO:0006120">
    <property type="term" value="P:mitochondrial electron transport, NADH to ubiquinone"/>
    <property type="evidence" value="ECO:0007669"/>
    <property type="project" value="UniProtKB-ARBA"/>
</dbReference>
<dbReference type="GO" id="GO:0046872">
    <property type="term" value="F:metal ion binding"/>
    <property type="evidence" value="ECO:0007669"/>
    <property type="project" value="UniProtKB-KW"/>
</dbReference>
<proteinExistence type="inferred from homology"/>
<dbReference type="EMBL" id="CP151504">
    <property type="protein sequence ID" value="WZN61480.1"/>
    <property type="molecule type" value="Genomic_DNA"/>
</dbReference>
<evidence type="ECO:0000256" key="1">
    <source>
        <dbReference type="ARBA" id="ARBA00010643"/>
    </source>
</evidence>
<keyword evidence="10" id="KW-1185">Reference proteome</keyword>
<dbReference type="InterPro" id="IPR041921">
    <property type="entry name" value="NuoE_N"/>
</dbReference>
<evidence type="ECO:0000256" key="3">
    <source>
        <dbReference type="ARBA" id="ARBA00022723"/>
    </source>
</evidence>
<protein>
    <submittedName>
        <fullName evidence="9">NADH dehydrogenase [ubiquinone] flavoprotein 2</fullName>
    </submittedName>
</protein>
<keyword evidence="2" id="KW-0001">2Fe-2S</keyword>
<dbReference type="SUPFAM" id="SSF52833">
    <property type="entry name" value="Thioredoxin-like"/>
    <property type="match status" value="1"/>
</dbReference>
<dbReference type="GO" id="GO:0051537">
    <property type="term" value="F:2 iron, 2 sulfur cluster binding"/>
    <property type="evidence" value="ECO:0007669"/>
    <property type="project" value="UniProtKB-KW"/>
</dbReference>
<dbReference type="FunFam" id="1.10.10.1590:FF:000001">
    <property type="entry name" value="NADH-quinone oxidoreductase subunit E"/>
    <property type="match status" value="1"/>
</dbReference>
<dbReference type="GO" id="GO:0005743">
    <property type="term" value="C:mitochondrial inner membrane"/>
    <property type="evidence" value="ECO:0007669"/>
    <property type="project" value="UniProtKB-ARBA"/>
</dbReference>
<dbReference type="Proteomes" id="UP001472866">
    <property type="component" value="Chromosome 04"/>
</dbReference>
<dbReference type="Gene3D" id="3.40.30.10">
    <property type="entry name" value="Glutaredoxin"/>
    <property type="match status" value="1"/>
</dbReference>
<sequence>MIRGAVLRAAAVAAGALTKGGSSALAPLEGGQKYAQALGASKAWSRGYATNSHDHFNIHRDSPENNDTTPFDFTPENMKIVKEVLARYPENYKRSGVIPLLTLAQTQNKGFLTLSAMNRVAEVLETPAIRVYEVATFYTMFNRSKMGKYHLMVCGTTPCMVRGAPKVKQALCDHLGLSDYGESTADGLFTLSEMECMGCCVNAPMIAVADYTKGVEGFTYNYYEDITTKDAVNITEQLRRGETPKVGSQHRSKCEPAGVVYEDKWVPTPEGTETLMGTPRGPYCRELKKEAAEQKQ</sequence>
<keyword evidence="3" id="KW-0479">Metal-binding</keyword>
<dbReference type="NCBIfam" id="TIGR01958">
    <property type="entry name" value="nuoE_fam"/>
    <property type="match status" value="1"/>
</dbReference>
<dbReference type="PANTHER" id="PTHR10371">
    <property type="entry name" value="NADH DEHYDROGENASE UBIQUINONE FLAVOPROTEIN 2, MITOCHONDRIAL"/>
    <property type="match status" value="1"/>
</dbReference>
<keyword evidence="5" id="KW-0408">Iron</keyword>
<evidence type="ECO:0000256" key="5">
    <source>
        <dbReference type="ARBA" id="ARBA00023004"/>
    </source>
</evidence>
<keyword evidence="7" id="KW-0520">NAD</keyword>
<comment type="similarity">
    <text evidence="1">Belongs to the complex I 24 kDa subunit family.</text>
</comment>
<evidence type="ECO:0000256" key="8">
    <source>
        <dbReference type="ARBA" id="ARBA00034078"/>
    </source>
</evidence>
<dbReference type="InterPro" id="IPR002023">
    <property type="entry name" value="NuoE-like"/>
</dbReference>
<evidence type="ECO:0000313" key="10">
    <source>
        <dbReference type="Proteomes" id="UP001472866"/>
    </source>
</evidence>
<accession>A0AAX4P500</accession>
<dbReference type="InterPro" id="IPR042128">
    <property type="entry name" value="NuoE_dom"/>
</dbReference>
<dbReference type="AlphaFoldDB" id="A0AAX4P500"/>
<evidence type="ECO:0000256" key="2">
    <source>
        <dbReference type="ARBA" id="ARBA00022714"/>
    </source>
</evidence>
<evidence type="ECO:0000256" key="4">
    <source>
        <dbReference type="ARBA" id="ARBA00022967"/>
    </source>
</evidence>
<evidence type="ECO:0000256" key="6">
    <source>
        <dbReference type="ARBA" id="ARBA00023014"/>
    </source>
</evidence>
<evidence type="ECO:0000256" key="7">
    <source>
        <dbReference type="ARBA" id="ARBA00023027"/>
    </source>
</evidence>
<dbReference type="Gene3D" id="1.10.10.1590">
    <property type="entry name" value="NADH-quinone oxidoreductase subunit E"/>
    <property type="match status" value="1"/>
</dbReference>
<dbReference type="InterPro" id="IPR036249">
    <property type="entry name" value="Thioredoxin-like_sf"/>
</dbReference>
<dbReference type="CDD" id="cd03064">
    <property type="entry name" value="TRX_Fd_NuoE"/>
    <property type="match status" value="1"/>
</dbReference>
<name>A0AAX4P500_9CHLO</name>
<dbReference type="GO" id="GO:0008137">
    <property type="term" value="F:NADH dehydrogenase (ubiquinone) activity"/>
    <property type="evidence" value="ECO:0007669"/>
    <property type="project" value="UniProtKB-ARBA"/>
</dbReference>
<dbReference type="FunFam" id="3.40.30.10:FF:000022">
    <property type="entry name" value="NADH dehydrogenase flavoprotein 2, mitochondrial"/>
    <property type="match status" value="1"/>
</dbReference>
<dbReference type="Pfam" id="PF01257">
    <property type="entry name" value="2Fe-2S_thioredx"/>
    <property type="match status" value="1"/>
</dbReference>
<reference evidence="9 10" key="1">
    <citation type="submission" date="2024-03" db="EMBL/GenBank/DDBJ databases">
        <title>Complete genome sequence of the green alga Chloropicon roscoffensis RCC1871.</title>
        <authorList>
            <person name="Lemieux C."/>
            <person name="Pombert J.-F."/>
            <person name="Otis C."/>
            <person name="Turmel M."/>
        </authorList>
    </citation>
    <scope>NUCLEOTIDE SEQUENCE [LARGE SCALE GENOMIC DNA]</scope>
    <source>
        <strain evidence="9 10">RCC1871</strain>
    </source>
</reference>